<evidence type="ECO:0000256" key="1">
    <source>
        <dbReference type="SAM" id="Phobius"/>
    </source>
</evidence>
<keyword evidence="1" id="KW-0812">Transmembrane</keyword>
<organism evidence="3 4">
    <name type="scientific">Ascaris lumbricoides</name>
    <name type="common">Giant roundworm</name>
    <dbReference type="NCBI Taxonomy" id="6252"/>
    <lineage>
        <taxon>Eukaryota</taxon>
        <taxon>Metazoa</taxon>
        <taxon>Ecdysozoa</taxon>
        <taxon>Nematoda</taxon>
        <taxon>Chromadorea</taxon>
        <taxon>Rhabditida</taxon>
        <taxon>Spirurina</taxon>
        <taxon>Ascaridomorpha</taxon>
        <taxon>Ascaridoidea</taxon>
        <taxon>Ascarididae</taxon>
        <taxon>Ascaris</taxon>
    </lineage>
</organism>
<evidence type="ECO:0000313" key="4">
    <source>
        <dbReference type="WBParaSite" id="ALUE_0000090401-mRNA-1"/>
    </source>
</evidence>
<reference evidence="4" key="1">
    <citation type="submission" date="2017-02" db="UniProtKB">
        <authorList>
            <consortium name="WormBaseParasite"/>
        </authorList>
    </citation>
    <scope>IDENTIFICATION</scope>
</reference>
<feature type="transmembrane region" description="Helical" evidence="1">
    <location>
        <begin position="147"/>
        <end position="163"/>
    </location>
</feature>
<proteinExistence type="predicted"/>
<dbReference type="Proteomes" id="UP000036681">
    <property type="component" value="Unplaced"/>
</dbReference>
<evidence type="ECO:0000313" key="3">
    <source>
        <dbReference type="Proteomes" id="UP000036681"/>
    </source>
</evidence>
<keyword evidence="3" id="KW-1185">Reference proteome</keyword>
<dbReference type="Gene3D" id="3.30.70.3080">
    <property type="match status" value="1"/>
</dbReference>
<dbReference type="WBParaSite" id="ALUE_0000090401-mRNA-1">
    <property type="protein sequence ID" value="ALUE_0000090401-mRNA-1"/>
    <property type="gene ID" value="ALUE_0000090401"/>
</dbReference>
<feature type="domain" description="Trehalose-6-phosphate phosphatase C-terminal" evidence="2">
    <location>
        <begin position="163"/>
        <end position="231"/>
    </location>
</feature>
<keyword evidence="1" id="KW-1133">Transmembrane helix</keyword>
<name>A0A0M3HHA9_ASCLU</name>
<feature type="transmembrane region" description="Helical" evidence="1">
    <location>
        <begin position="91"/>
        <end position="115"/>
    </location>
</feature>
<accession>A0A0M3HHA9</accession>
<dbReference type="Pfam" id="PF21141">
    <property type="entry name" value="T6PP_C"/>
    <property type="match status" value="1"/>
</dbReference>
<protein>
    <submittedName>
        <fullName evidence="4">Piezo_RRas_bdg domain-containing protein</fullName>
    </submittedName>
</protein>
<dbReference type="AlphaFoldDB" id="A0A0M3HHA9"/>
<evidence type="ECO:0000259" key="2">
    <source>
        <dbReference type="Pfam" id="PF21141"/>
    </source>
</evidence>
<dbReference type="InterPro" id="IPR049063">
    <property type="entry name" value="T6PP_C"/>
</dbReference>
<keyword evidence="1" id="KW-0472">Membrane</keyword>
<sequence>MTSRNDALRHLRCESSGEVHAQRTNCTWKVREPCSAGVIGRVDFLSWASSLAVDLLGLGYNEKPKGERPLHRRNIPADGRTEQDPRARMPWFFYMEFGSVFYGSGFSLPLCFVYIPQRFAISVVLLVLVINSCPHLHYLSMRDSFDVVLHGGVLLYLLAMLSYRQMSCLLHTSDYSQFALVGSGVQRKVDRLTLGVQTVYRHVLPELSLRYQDAVRERMHRVDPQNHVCFLASFFRVLDSQSSVHFRHEGMLTVV</sequence>
<feature type="transmembrane region" description="Helical" evidence="1">
    <location>
        <begin position="121"/>
        <end position="140"/>
    </location>
</feature>